<reference evidence="2" key="1">
    <citation type="submission" date="2014-09" db="EMBL/GenBank/DDBJ databases">
        <title>Genome sequence of the luminous mushroom Mycena chlorophos for searching fungal bioluminescence genes.</title>
        <authorList>
            <person name="Tanaka Y."/>
            <person name="Kasuga D."/>
            <person name="Oba Y."/>
            <person name="Hase S."/>
            <person name="Sato K."/>
            <person name="Oba Y."/>
            <person name="Sakakibara Y."/>
        </authorList>
    </citation>
    <scope>NUCLEOTIDE SEQUENCE</scope>
</reference>
<gene>
    <name evidence="2" type="ORF">MCHLO_03789</name>
</gene>
<name>A0ABQ0L508_MYCCL</name>
<sequence length="168" mass="18387">TGDDPNRDLLSSSTLRALPDGMPCAPTRMSSEGCQGLASPRVPATVAPSRPETRFGPRHHEIVSAGRRRVATSVRRSIGTETRRDATVRRTALARVRMTARTLCRSVSGSWTTARVDVLGLSASTTRSTSVLPCAPSWFRIVLRDQKHHSPTPSSLTHHRPLPRTYVL</sequence>
<feature type="region of interest" description="Disordered" evidence="1">
    <location>
        <begin position="1"/>
        <end position="56"/>
    </location>
</feature>
<organism evidence="2 3">
    <name type="scientific">Mycena chlorophos</name>
    <name type="common">Agaric fungus</name>
    <name type="synonym">Agaricus chlorophos</name>
    <dbReference type="NCBI Taxonomy" id="658473"/>
    <lineage>
        <taxon>Eukaryota</taxon>
        <taxon>Fungi</taxon>
        <taxon>Dikarya</taxon>
        <taxon>Basidiomycota</taxon>
        <taxon>Agaricomycotina</taxon>
        <taxon>Agaricomycetes</taxon>
        <taxon>Agaricomycetidae</taxon>
        <taxon>Agaricales</taxon>
        <taxon>Marasmiineae</taxon>
        <taxon>Mycenaceae</taxon>
        <taxon>Mycena</taxon>
    </lineage>
</organism>
<dbReference type="EMBL" id="DF842179">
    <property type="protein sequence ID" value="GAT46253.1"/>
    <property type="molecule type" value="Genomic_DNA"/>
</dbReference>
<protein>
    <submittedName>
        <fullName evidence="2">Uncharacterized protein</fullName>
    </submittedName>
</protein>
<evidence type="ECO:0000313" key="3">
    <source>
        <dbReference type="Proteomes" id="UP000815677"/>
    </source>
</evidence>
<accession>A0ABQ0L508</accession>
<keyword evidence="3" id="KW-1185">Reference proteome</keyword>
<evidence type="ECO:0000313" key="2">
    <source>
        <dbReference type="EMBL" id="GAT46253.1"/>
    </source>
</evidence>
<feature type="region of interest" description="Disordered" evidence="1">
    <location>
        <begin position="149"/>
        <end position="168"/>
    </location>
</feature>
<dbReference type="Proteomes" id="UP000815677">
    <property type="component" value="Unassembled WGS sequence"/>
</dbReference>
<proteinExistence type="predicted"/>
<feature type="non-terminal residue" evidence="2">
    <location>
        <position position="1"/>
    </location>
</feature>
<evidence type="ECO:0000256" key="1">
    <source>
        <dbReference type="SAM" id="MobiDB-lite"/>
    </source>
</evidence>